<gene>
    <name evidence="3" type="ORF">MEUPH1_LOCUS17189</name>
</gene>
<feature type="compositionally biased region" description="Polar residues" evidence="1">
    <location>
        <begin position="351"/>
        <end position="360"/>
    </location>
</feature>
<keyword evidence="2" id="KW-0732">Signal</keyword>
<feature type="signal peptide" evidence="2">
    <location>
        <begin position="1"/>
        <end position="20"/>
    </location>
</feature>
<feature type="compositionally biased region" description="Basic and acidic residues" evidence="1">
    <location>
        <begin position="417"/>
        <end position="438"/>
    </location>
</feature>
<accession>A0AAV0X2G9</accession>
<protein>
    <submittedName>
        <fullName evidence="3">Uncharacterized protein</fullName>
    </submittedName>
</protein>
<feature type="compositionally biased region" description="Basic and acidic residues" evidence="1">
    <location>
        <begin position="363"/>
        <end position="373"/>
    </location>
</feature>
<organism evidence="3 4">
    <name type="scientific">Macrosiphum euphorbiae</name>
    <name type="common">potato aphid</name>
    <dbReference type="NCBI Taxonomy" id="13131"/>
    <lineage>
        <taxon>Eukaryota</taxon>
        <taxon>Metazoa</taxon>
        <taxon>Ecdysozoa</taxon>
        <taxon>Arthropoda</taxon>
        <taxon>Hexapoda</taxon>
        <taxon>Insecta</taxon>
        <taxon>Pterygota</taxon>
        <taxon>Neoptera</taxon>
        <taxon>Paraneoptera</taxon>
        <taxon>Hemiptera</taxon>
        <taxon>Sternorrhyncha</taxon>
        <taxon>Aphidomorpha</taxon>
        <taxon>Aphidoidea</taxon>
        <taxon>Aphididae</taxon>
        <taxon>Macrosiphini</taxon>
        <taxon>Macrosiphum</taxon>
    </lineage>
</organism>
<feature type="compositionally biased region" description="Low complexity" evidence="1">
    <location>
        <begin position="296"/>
        <end position="313"/>
    </location>
</feature>
<comment type="caution">
    <text evidence="3">The sequence shown here is derived from an EMBL/GenBank/DDBJ whole genome shotgun (WGS) entry which is preliminary data.</text>
</comment>
<feature type="region of interest" description="Disordered" evidence="1">
    <location>
        <begin position="87"/>
        <end position="152"/>
    </location>
</feature>
<dbReference type="AlphaFoldDB" id="A0AAV0X2G9"/>
<feature type="region of interest" description="Disordered" evidence="1">
    <location>
        <begin position="416"/>
        <end position="438"/>
    </location>
</feature>
<feature type="region of interest" description="Disordered" evidence="1">
    <location>
        <begin position="292"/>
        <end position="373"/>
    </location>
</feature>
<sequence>MKKDKNMVLIFLSFLVVAHCTDLQPLASSDEENRVDPIDGPAAGVGGGHSHPETRAAESTTAGTVTVDGHRSGRQYYQQSAAFAYQPYPQRRAYNKSPGQPMKRPKFRQKPGGGRRGQRPRRRPAMSGGPPTMPSVTGSRYRRLPSPAPMLRPQHVNYIDTAGGADYDDGFESAPMPVSSFDYGDMREFDHDSAAYGYGPPLQAVAGGRSRKRPVIVAAAAAPTAGYADETRPAAIVHVPMRVIRPTAVPTRSTAANEVDAVADPMDKLRQLVHEAMDEHFANRHQELYGDGFGKQHQQQQQQQQQNHQNMQQVYSAKYKRQPPAPADREKALHHDHQQQRTADAVRSATAAVQPSQSSSAKVTKDADVDADGSDDRLTLAEISAYMGAKPAETVLSAGGHRYVLSDALQQSYRQQQLDHHHQQYSGDDHHQQYGGEDHHQPQYLRYVSPFEALYELPAARWTYK</sequence>
<keyword evidence="4" id="KW-1185">Reference proteome</keyword>
<feature type="chain" id="PRO_5043863750" evidence="2">
    <location>
        <begin position="21"/>
        <end position="465"/>
    </location>
</feature>
<evidence type="ECO:0000313" key="3">
    <source>
        <dbReference type="EMBL" id="CAI6362079.1"/>
    </source>
</evidence>
<reference evidence="3 4" key="1">
    <citation type="submission" date="2023-01" db="EMBL/GenBank/DDBJ databases">
        <authorList>
            <person name="Whitehead M."/>
        </authorList>
    </citation>
    <scope>NUCLEOTIDE SEQUENCE [LARGE SCALE GENOMIC DNA]</scope>
</reference>
<feature type="region of interest" description="Disordered" evidence="1">
    <location>
        <begin position="28"/>
        <end position="69"/>
    </location>
</feature>
<dbReference type="EMBL" id="CARXXK010000003">
    <property type="protein sequence ID" value="CAI6362079.1"/>
    <property type="molecule type" value="Genomic_DNA"/>
</dbReference>
<evidence type="ECO:0000256" key="2">
    <source>
        <dbReference type="SAM" id="SignalP"/>
    </source>
</evidence>
<name>A0AAV0X2G9_9HEMI</name>
<evidence type="ECO:0000256" key="1">
    <source>
        <dbReference type="SAM" id="MobiDB-lite"/>
    </source>
</evidence>
<evidence type="ECO:0000313" key="4">
    <source>
        <dbReference type="Proteomes" id="UP001160148"/>
    </source>
</evidence>
<proteinExistence type="predicted"/>
<feature type="compositionally biased region" description="Basic and acidic residues" evidence="1">
    <location>
        <begin position="327"/>
        <end position="339"/>
    </location>
</feature>
<dbReference type="Proteomes" id="UP001160148">
    <property type="component" value="Unassembled WGS sequence"/>
</dbReference>